<evidence type="ECO:0000256" key="10">
    <source>
        <dbReference type="ARBA" id="ARBA00022895"/>
    </source>
</evidence>
<name>A0A0D8Y6Q2_DICVI</name>
<reference evidence="18" key="2">
    <citation type="journal article" date="2016" name="Sci. Rep.">
        <title>Dictyocaulus viviparus genome, variome and transcriptome elucidate lungworm biology and support future intervention.</title>
        <authorList>
            <person name="McNulty S.N."/>
            <person name="Strube C."/>
            <person name="Rosa B.A."/>
            <person name="Martin J.C."/>
            <person name="Tyagi R."/>
            <person name="Choi Y.J."/>
            <person name="Wang Q."/>
            <person name="Hallsworth Pepin K."/>
            <person name="Zhang X."/>
            <person name="Ozersky P."/>
            <person name="Wilson R.K."/>
            <person name="Sternberg P.W."/>
            <person name="Gasser R.B."/>
            <person name="Mitreva M."/>
        </authorList>
    </citation>
    <scope>NUCLEOTIDE SEQUENCE [LARGE SCALE GENOMIC DNA]</scope>
    <source>
        <strain evidence="18">HannoverDv2000</strain>
    </source>
</reference>
<dbReference type="EMBL" id="KN716175">
    <property type="protein sequence ID" value="KJH51867.1"/>
    <property type="molecule type" value="Genomic_DNA"/>
</dbReference>
<feature type="domain" description="DNA repair metallo-beta-lactamase" evidence="16">
    <location>
        <begin position="231"/>
        <end position="275"/>
    </location>
</feature>
<dbReference type="Gene3D" id="3.40.50.12650">
    <property type="match status" value="1"/>
</dbReference>
<evidence type="ECO:0000256" key="14">
    <source>
        <dbReference type="ARBA" id="ARBA00041693"/>
    </source>
</evidence>
<dbReference type="Gene3D" id="3.60.15.10">
    <property type="entry name" value="Ribonuclease Z/Hydroxyacylglutathione hydrolase-like"/>
    <property type="match status" value="1"/>
</dbReference>
<reference evidence="17 18" key="1">
    <citation type="submission" date="2013-11" db="EMBL/GenBank/DDBJ databases">
        <title>Draft genome of the bovine lungworm Dictyocaulus viviparus.</title>
        <authorList>
            <person name="Mitreva M."/>
        </authorList>
    </citation>
    <scope>NUCLEOTIDE SEQUENCE [LARGE SCALE GENOMIC DNA]</scope>
    <source>
        <strain evidence="17 18">HannoverDv2000</strain>
    </source>
</reference>
<comment type="subcellular location">
    <subcellularLocation>
        <location evidence="3">Chromosome</location>
        <location evidence="3">Telomere</location>
    </subcellularLocation>
    <subcellularLocation>
        <location evidence="2">Nucleus</location>
    </subcellularLocation>
</comment>
<keyword evidence="18" id="KW-1185">Reference proteome</keyword>
<evidence type="ECO:0000256" key="4">
    <source>
        <dbReference type="ARBA" id="ARBA00010304"/>
    </source>
</evidence>
<keyword evidence="8" id="KW-0227">DNA damage</keyword>
<evidence type="ECO:0000256" key="9">
    <source>
        <dbReference type="ARBA" id="ARBA00022801"/>
    </source>
</evidence>
<organism evidence="17 18">
    <name type="scientific">Dictyocaulus viviparus</name>
    <name type="common">Bovine lungworm</name>
    <dbReference type="NCBI Taxonomy" id="29172"/>
    <lineage>
        <taxon>Eukaryota</taxon>
        <taxon>Metazoa</taxon>
        <taxon>Ecdysozoa</taxon>
        <taxon>Nematoda</taxon>
        <taxon>Chromadorea</taxon>
        <taxon>Rhabditida</taxon>
        <taxon>Rhabditina</taxon>
        <taxon>Rhabditomorpha</taxon>
        <taxon>Strongyloidea</taxon>
        <taxon>Metastrongylidae</taxon>
        <taxon>Dictyocaulus</taxon>
    </lineage>
</organism>
<dbReference type="InterPro" id="IPR036866">
    <property type="entry name" value="RibonucZ/Hydroxyglut_hydro"/>
</dbReference>
<dbReference type="GO" id="GO:0036297">
    <property type="term" value="P:interstrand cross-link repair"/>
    <property type="evidence" value="ECO:0007669"/>
    <property type="project" value="TreeGrafter"/>
</dbReference>
<evidence type="ECO:0000256" key="11">
    <source>
        <dbReference type="ARBA" id="ARBA00023204"/>
    </source>
</evidence>
<dbReference type="InterPro" id="IPR011084">
    <property type="entry name" value="DRMBL"/>
</dbReference>
<keyword evidence="6" id="KW-0158">Chromosome</keyword>
<evidence type="ECO:0000256" key="15">
    <source>
        <dbReference type="ARBA" id="ARBA00042738"/>
    </source>
</evidence>
<dbReference type="Proteomes" id="UP000053766">
    <property type="component" value="Unassembled WGS sequence"/>
</dbReference>
<dbReference type="GO" id="GO:0008800">
    <property type="term" value="F:beta-lactamase activity"/>
    <property type="evidence" value="ECO:0007669"/>
    <property type="project" value="UniProtKB-EC"/>
</dbReference>
<keyword evidence="10" id="KW-0779">Telomere</keyword>
<gene>
    <name evidence="17" type="ORF">DICVIV_01946</name>
</gene>
<evidence type="ECO:0000313" key="17">
    <source>
        <dbReference type="EMBL" id="KJH51867.1"/>
    </source>
</evidence>
<dbReference type="GO" id="GO:0000723">
    <property type="term" value="P:telomere maintenance"/>
    <property type="evidence" value="ECO:0007669"/>
    <property type="project" value="TreeGrafter"/>
</dbReference>
<dbReference type="AlphaFoldDB" id="A0A0D8Y6Q2"/>
<dbReference type="OrthoDB" id="262529at2759"/>
<sequence length="367" mass="41898">MEHFKDLDEKWDVPVYCSETTAKILPVIMGKDAVSRRFLRPLRVGVTHSFEPNLYVTLLEANHCFGSVMILFEGAVIPGGAVLCTGSFRADTRLLSQFKSNSSFKKLKDTYISKLFLDNTYLDYTMSSFPERAESENILLKKMRKLRDCNILIPVSDFGSEEMLEKLSVNYSELISTSRKRLQIRKICGLKKGNFQMDNSNARIRTSQRHPCHVLTAFKEMEEPKMVIDLSLRNEYKKVIKQENLITIPYSDHSSRCEIIEFLSRLQFGELIPTGAPMNSSTAEELMKLSNKVVSDGPCETNSVYPSSQKIVFEPFSLQPANMSIFQVGDINLRRYAANRLDIKSANHSPMKTIEIKCYDKNGKRIL</sequence>
<dbReference type="GO" id="GO:0006303">
    <property type="term" value="P:double-strand break repair via nonhomologous end joining"/>
    <property type="evidence" value="ECO:0007669"/>
    <property type="project" value="TreeGrafter"/>
</dbReference>
<proteinExistence type="inferred from homology"/>
<evidence type="ECO:0000256" key="5">
    <source>
        <dbReference type="ARBA" id="ARBA00012865"/>
    </source>
</evidence>
<keyword evidence="12" id="KW-0539">Nucleus</keyword>
<evidence type="ECO:0000256" key="8">
    <source>
        <dbReference type="ARBA" id="ARBA00022763"/>
    </source>
</evidence>
<evidence type="ECO:0000256" key="12">
    <source>
        <dbReference type="ARBA" id="ARBA00023242"/>
    </source>
</evidence>
<keyword evidence="7" id="KW-0540">Nuclease</keyword>
<keyword evidence="11" id="KW-0234">DNA repair</keyword>
<evidence type="ECO:0000256" key="2">
    <source>
        <dbReference type="ARBA" id="ARBA00004123"/>
    </source>
</evidence>
<evidence type="ECO:0000256" key="1">
    <source>
        <dbReference type="ARBA" id="ARBA00001526"/>
    </source>
</evidence>
<dbReference type="GO" id="GO:0003684">
    <property type="term" value="F:damaged DNA binding"/>
    <property type="evidence" value="ECO:0007669"/>
    <property type="project" value="TreeGrafter"/>
</dbReference>
<dbReference type="GO" id="GO:0005634">
    <property type="term" value="C:nucleus"/>
    <property type="evidence" value="ECO:0007669"/>
    <property type="project" value="UniProtKB-SubCell"/>
</dbReference>
<dbReference type="GO" id="GO:0000781">
    <property type="term" value="C:chromosome, telomeric region"/>
    <property type="evidence" value="ECO:0007669"/>
    <property type="project" value="UniProtKB-SubCell"/>
</dbReference>
<evidence type="ECO:0000256" key="6">
    <source>
        <dbReference type="ARBA" id="ARBA00022454"/>
    </source>
</evidence>
<dbReference type="SUPFAM" id="SSF56281">
    <property type="entry name" value="Metallo-hydrolase/oxidoreductase"/>
    <property type="match status" value="1"/>
</dbReference>
<comment type="similarity">
    <text evidence="4">Belongs to the DNA repair metallo-beta-lactamase (DRMBL) family.</text>
</comment>
<evidence type="ECO:0000256" key="3">
    <source>
        <dbReference type="ARBA" id="ARBA00004574"/>
    </source>
</evidence>
<dbReference type="STRING" id="29172.A0A0D8Y6Q2"/>
<evidence type="ECO:0000259" key="16">
    <source>
        <dbReference type="Pfam" id="PF07522"/>
    </source>
</evidence>
<evidence type="ECO:0000256" key="13">
    <source>
        <dbReference type="ARBA" id="ARBA00039555"/>
    </source>
</evidence>
<accession>A0A0D8Y6Q2</accession>
<evidence type="ECO:0000313" key="18">
    <source>
        <dbReference type="Proteomes" id="UP000053766"/>
    </source>
</evidence>
<evidence type="ECO:0000256" key="7">
    <source>
        <dbReference type="ARBA" id="ARBA00022722"/>
    </source>
</evidence>
<comment type="catalytic activity">
    <reaction evidence="1">
        <text>a beta-lactam + H2O = a substituted beta-amino acid</text>
        <dbReference type="Rhea" id="RHEA:20401"/>
        <dbReference type="ChEBI" id="CHEBI:15377"/>
        <dbReference type="ChEBI" id="CHEBI:35627"/>
        <dbReference type="ChEBI" id="CHEBI:140347"/>
        <dbReference type="EC" id="3.5.2.6"/>
    </reaction>
</comment>
<keyword evidence="9" id="KW-0378">Hydrolase</keyword>
<protein>
    <recommendedName>
        <fullName evidence="13">5' exonuclease Apollo</fullName>
        <ecNumber evidence="5">3.5.2.6</ecNumber>
    </recommendedName>
    <alternativeName>
        <fullName evidence="14">DNA cross-link repair 1B protein</fullName>
    </alternativeName>
    <alternativeName>
        <fullName evidence="15">SNM1 homolog B</fullName>
    </alternativeName>
</protein>
<dbReference type="PANTHER" id="PTHR23240:SF26">
    <property type="entry name" value="5' EXONUCLEASE APOLLO"/>
    <property type="match status" value="1"/>
</dbReference>
<dbReference type="Pfam" id="PF07522">
    <property type="entry name" value="DRMBL"/>
    <property type="match status" value="1"/>
</dbReference>
<dbReference type="PANTHER" id="PTHR23240">
    <property type="entry name" value="DNA CROSS-LINK REPAIR PROTEIN PSO2/SNM1-RELATED"/>
    <property type="match status" value="1"/>
</dbReference>
<dbReference type="EC" id="3.5.2.6" evidence="5"/>
<dbReference type="GO" id="GO:0035312">
    <property type="term" value="F:5'-3' DNA exonuclease activity"/>
    <property type="evidence" value="ECO:0007669"/>
    <property type="project" value="TreeGrafter"/>
</dbReference>